<reference evidence="1" key="2">
    <citation type="journal article" date="2015" name="Data Brief">
        <title>Shoot transcriptome of the giant reed, Arundo donax.</title>
        <authorList>
            <person name="Barrero R.A."/>
            <person name="Guerrero F.D."/>
            <person name="Moolhuijzen P."/>
            <person name="Goolsby J.A."/>
            <person name="Tidwell J."/>
            <person name="Bellgard S.E."/>
            <person name="Bellgard M.I."/>
        </authorList>
    </citation>
    <scope>NUCLEOTIDE SEQUENCE</scope>
    <source>
        <tissue evidence="1">Shoot tissue taken approximately 20 cm above the soil surface</tissue>
    </source>
</reference>
<reference evidence="1" key="1">
    <citation type="submission" date="2014-09" db="EMBL/GenBank/DDBJ databases">
        <authorList>
            <person name="Magalhaes I.L.F."/>
            <person name="Oliveira U."/>
            <person name="Santos F.R."/>
            <person name="Vidigal T.H.D.A."/>
            <person name="Brescovit A.D."/>
            <person name="Santos A.J."/>
        </authorList>
    </citation>
    <scope>NUCLEOTIDE SEQUENCE</scope>
    <source>
        <tissue evidence="1">Shoot tissue taken approximately 20 cm above the soil surface</tissue>
    </source>
</reference>
<protein>
    <submittedName>
        <fullName evidence="1">Uncharacterized protein</fullName>
    </submittedName>
</protein>
<dbReference type="AlphaFoldDB" id="A0A0A8YHL8"/>
<organism evidence="1">
    <name type="scientific">Arundo donax</name>
    <name type="common">Giant reed</name>
    <name type="synonym">Donax arundinaceus</name>
    <dbReference type="NCBI Taxonomy" id="35708"/>
    <lineage>
        <taxon>Eukaryota</taxon>
        <taxon>Viridiplantae</taxon>
        <taxon>Streptophyta</taxon>
        <taxon>Embryophyta</taxon>
        <taxon>Tracheophyta</taxon>
        <taxon>Spermatophyta</taxon>
        <taxon>Magnoliopsida</taxon>
        <taxon>Liliopsida</taxon>
        <taxon>Poales</taxon>
        <taxon>Poaceae</taxon>
        <taxon>PACMAD clade</taxon>
        <taxon>Arundinoideae</taxon>
        <taxon>Arundineae</taxon>
        <taxon>Arundo</taxon>
    </lineage>
</organism>
<proteinExistence type="predicted"/>
<dbReference type="EMBL" id="GBRH01272905">
    <property type="protein sequence ID" value="JAD24990.1"/>
    <property type="molecule type" value="Transcribed_RNA"/>
</dbReference>
<sequence>MYVVYKYNCINTTVYSLYYFTAVCVPNGQC</sequence>
<name>A0A0A8YHL8_ARUDO</name>
<accession>A0A0A8YHL8</accession>
<evidence type="ECO:0000313" key="1">
    <source>
        <dbReference type="EMBL" id="JAD24990.1"/>
    </source>
</evidence>